<dbReference type="RefSeq" id="WP_187570253.1">
    <property type="nucleotide sequence ID" value="NZ_CP060711.1"/>
</dbReference>
<evidence type="ECO:0000313" key="3">
    <source>
        <dbReference type="EMBL" id="QNN46487.1"/>
    </source>
</evidence>
<organism evidence="3 4">
    <name type="scientific">Thermomonas brevis</name>
    <dbReference type="NCBI Taxonomy" id="215691"/>
    <lineage>
        <taxon>Bacteria</taxon>
        <taxon>Pseudomonadati</taxon>
        <taxon>Pseudomonadota</taxon>
        <taxon>Gammaproteobacteria</taxon>
        <taxon>Lysobacterales</taxon>
        <taxon>Lysobacteraceae</taxon>
        <taxon>Thermomonas</taxon>
    </lineage>
</organism>
<feature type="domain" description="Core" evidence="2">
    <location>
        <begin position="1"/>
        <end position="102"/>
    </location>
</feature>
<dbReference type="KEGG" id="tbv:H9L17_15210"/>
<dbReference type="GO" id="GO:0051537">
    <property type="term" value="F:2 iron, 2 sulfur cluster binding"/>
    <property type="evidence" value="ECO:0007669"/>
    <property type="project" value="UniProtKB-ARBA"/>
</dbReference>
<reference evidence="3 4" key="1">
    <citation type="submission" date="2020-08" db="EMBL/GenBank/DDBJ databases">
        <title>Genome sequence of Thermomonas brevis KACC 16975T.</title>
        <authorList>
            <person name="Hyun D.-W."/>
            <person name="Bae J.-W."/>
        </authorList>
    </citation>
    <scope>NUCLEOTIDE SEQUENCE [LARGE SCALE GENOMIC DNA]</scope>
    <source>
        <strain evidence="3 4">KACC 16975</strain>
    </source>
</reference>
<sequence length="111" mass="11803">MAVTLSDSARDRIRGYLDADPKALGLRFGVTRNGCSGWGYKVDMAREQAADDVVFDADGVRIYVDAVSLPQVDGTRIDFAQQGLNAQFTFDNPNVTGGCGCGSSFTTDAGK</sequence>
<accession>A0A7G9QT12</accession>
<gene>
    <name evidence="3" type="ORF">H9L17_15210</name>
</gene>
<dbReference type="PROSITE" id="PS01152">
    <property type="entry name" value="HESB"/>
    <property type="match status" value="1"/>
</dbReference>
<dbReference type="SUPFAM" id="SSF89360">
    <property type="entry name" value="HesB-like domain"/>
    <property type="match status" value="1"/>
</dbReference>
<dbReference type="GO" id="GO:0016226">
    <property type="term" value="P:iron-sulfur cluster assembly"/>
    <property type="evidence" value="ECO:0007669"/>
    <property type="project" value="InterPro"/>
</dbReference>
<dbReference type="InterPro" id="IPR035903">
    <property type="entry name" value="HesB-like_dom_sf"/>
</dbReference>
<dbReference type="InterPro" id="IPR017870">
    <property type="entry name" value="FeS_cluster_insertion_CS"/>
</dbReference>
<dbReference type="InterPro" id="IPR016092">
    <property type="entry name" value="ATAP"/>
</dbReference>
<dbReference type="PANTHER" id="PTHR10072">
    <property type="entry name" value="IRON-SULFUR CLUSTER ASSEMBLY PROTEIN"/>
    <property type="match status" value="1"/>
</dbReference>
<dbReference type="Proteomes" id="UP000515977">
    <property type="component" value="Chromosome"/>
</dbReference>
<dbReference type="InterPro" id="IPR050322">
    <property type="entry name" value="Fe-S_cluster_asmbl/transfer"/>
</dbReference>
<proteinExistence type="inferred from homology"/>
<dbReference type="PANTHER" id="PTHR10072:SF41">
    <property type="entry name" value="IRON-SULFUR CLUSTER ASSEMBLY 1 HOMOLOG, MITOCHONDRIAL"/>
    <property type="match status" value="1"/>
</dbReference>
<dbReference type="GO" id="GO:0005829">
    <property type="term" value="C:cytosol"/>
    <property type="evidence" value="ECO:0007669"/>
    <property type="project" value="TreeGrafter"/>
</dbReference>
<dbReference type="AlphaFoldDB" id="A0A7G9QT12"/>
<dbReference type="Pfam" id="PF01521">
    <property type="entry name" value="Fe-S_biosyn"/>
    <property type="match status" value="1"/>
</dbReference>
<dbReference type="NCBIfam" id="TIGR00049">
    <property type="entry name" value="iron-sulfur cluster assembly accessory protein"/>
    <property type="match status" value="1"/>
</dbReference>
<dbReference type="EMBL" id="CP060711">
    <property type="protein sequence ID" value="QNN46487.1"/>
    <property type="molecule type" value="Genomic_DNA"/>
</dbReference>
<protein>
    <submittedName>
        <fullName evidence="3">Iron-sulfur cluster assembly accessory protein</fullName>
    </submittedName>
</protein>
<name>A0A7G9QT12_9GAMM</name>
<evidence type="ECO:0000313" key="4">
    <source>
        <dbReference type="Proteomes" id="UP000515977"/>
    </source>
</evidence>
<dbReference type="InterPro" id="IPR000361">
    <property type="entry name" value="ATAP_core_dom"/>
</dbReference>
<keyword evidence="4" id="KW-1185">Reference proteome</keyword>
<evidence type="ECO:0000256" key="1">
    <source>
        <dbReference type="ARBA" id="ARBA00006718"/>
    </source>
</evidence>
<evidence type="ECO:0000259" key="2">
    <source>
        <dbReference type="Pfam" id="PF01521"/>
    </source>
</evidence>
<dbReference type="Gene3D" id="2.60.300.12">
    <property type="entry name" value="HesB-like domain"/>
    <property type="match status" value="1"/>
</dbReference>
<comment type="similarity">
    <text evidence="1">Belongs to the HesB/IscA family.</text>
</comment>